<proteinExistence type="predicted"/>
<evidence type="ECO:0000313" key="2">
    <source>
        <dbReference type="EMBL" id="CAE7399679.1"/>
    </source>
</evidence>
<dbReference type="OrthoDB" id="437566at2759"/>
<comment type="caution">
    <text evidence="2">The sequence shown here is derived from an EMBL/GenBank/DDBJ whole genome shotgun (WGS) entry which is preliminary data.</text>
</comment>
<dbReference type="EMBL" id="CAJNDS010002262">
    <property type="protein sequence ID" value="CAE7399679.1"/>
    <property type="molecule type" value="Genomic_DNA"/>
</dbReference>
<dbReference type="AlphaFoldDB" id="A0A812QR91"/>
<feature type="compositionally biased region" description="Pro residues" evidence="1">
    <location>
        <begin position="252"/>
        <end position="271"/>
    </location>
</feature>
<evidence type="ECO:0000313" key="3">
    <source>
        <dbReference type="Proteomes" id="UP000604046"/>
    </source>
</evidence>
<gene>
    <name evidence="2" type="primary">DDX47</name>
    <name evidence="2" type="ORF">SNAT2548_LOCUS21762</name>
</gene>
<name>A0A812QR91_9DINO</name>
<reference evidence="2" key="1">
    <citation type="submission" date="2021-02" db="EMBL/GenBank/DDBJ databases">
        <authorList>
            <person name="Dougan E. K."/>
            <person name="Rhodes N."/>
            <person name="Thang M."/>
            <person name="Chan C."/>
        </authorList>
    </citation>
    <scope>NUCLEOTIDE SEQUENCE</scope>
</reference>
<feature type="compositionally biased region" description="Low complexity" evidence="1">
    <location>
        <begin position="166"/>
        <end position="181"/>
    </location>
</feature>
<keyword evidence="3" id="KW-1185">Reference proteome</keyword>
<feature type="region of interest" description="Disordered" evidence="1">
    <location>
        <begin position="153"/>
        <end position="318"/>
    </location>
</feature>
<organism evidence="2 3">
    <name type="scientific">Symbiodinium natans</name>
    <dbReference type="NCBI Taxonomy" id="878477"/>
    <lineage>
        <taxon>Eukaryota</taxon>
        <taxon>Sar</taxon>
        <taxon>Alveolata</taxon>
        <taxon>Dinophyceae</taxon>
        <taxon>Suessiales</taxon>
        <taxon>Symbiodiniaceae</taxon>
        <taxon>Symbiodinium</taxon>
    </lineage>
</organism>
<evidence type="ECO:0000256" key="1">
    <source>
        <dbReference type="SAM" id="MobiDB-lite"/>
    </source>
</evidence>
<accession>A0A812QR91</accession>
<sequence>MAEYEKHFAKPWPLPLTERDVAIRQSCARLLQALQRIEGGSYKEKADDFDTSFTMLVKGCREAAEEGFLEAPIYNNIQIEAAWLFLFEVRRRHVNKRKQLQECIRALGASYNWSMALFGSRKVQDALRALPGDSRTEILEDAGAMDLLSQLQPRRMPGEPEPDETPAQPAWPAQGAQGAGWPPAPGFGEGFPKGEGPSVDWARPSAQAAQAAQSPAAQAQAAQAAAGKNNPFKKASPSGPDWAMPAQARGEAPPPMQGFPDAPFPAFPGPRPTSASNPFRKEDAGWPGDLDAFQSVRPASKDSARAAFPDPEGRGQDASALAPQDLMAGARFAKESGMSAQDMMAGAQFAQKSGVTSQHALEGARMAHQAGVRPQHVVQGAQMAHQAGLRPHHVVDGARFAQQAGVTPDKVLAAGKAFSAGR</sequence>
<protein>
    <submittedName>
        <fullName evidence="2">DDX47 protein</fullName>
    </submittedName>
</protein>
<feature type="compositionally biased region" description="Low complexity" evidence="1">
    <location>
        <begin position="204"/>
        <end position="226"/>
    </location>
</feature>
<dbReference type="Proteomes" id="UP000604046">
    <property type="component" value="Unassembled WGS sequence"/>
</dbReference>